<name>A0A6J6IJ16_9ZZZZ</name>
<dbReference type="EMBL" id="CAEZVF010000122">
    <property type="protein sequence ID" value="CAB4624473.1"/>
    <property type="molecule type" value="Genomic_DNA"/>
</dbReference>
<evidence type="ECO:0000256" key="5">
    <source>
        <dbReference type="SAM" id="Phobius"/>
    </source>
</evidence>
<feature type="transmembrane region" description="Helical" evidence="5">
    <location>
        <begin position="213"/>
        <end position="239"/>
    </location>
</feature>
<accession>A0A6J6IJ16</accession>
<protein>
    <submittedName>
        <fullName evidence="6">Unannotated protein</fullName>
    </submittedName>
</protein>
<dbReference type="Gene3D" id="1.10.3080.10">
    <property type="entry name" value="Clc chloride channel"/>
    <property type="match status" value="1"/>
</dbReference>
<dbReference type="AlphaFoldDB" id="A0A6J6IJ16"/>
<feature type="transmembrane region" description="Helical" evidence="5">
    <location>
        <begin position="6"/>
        <end position="24"/>
    </location>
</feature>
<evidence type="ECO:0000313" key="6">
    <source>
        <dbReference type="EMBL" id="CAB4624473.1"/>
    </source>
</evidence>
<feature type="transmembrane region" description="Helical" evidence="5">
    <location>
        <begin position="78"/>
        <end position="100"/>
    </location>
</feature>
<organism evidence="6">
    <name type="scientific">freshwater metagenome</name>
    <dbReference type="NCBI Taxonomy" id="449393"/>
    <lineage>
        <taxon>unclassified sequences</taxon>
        <taxon>metagenomes</taxon>
        <taxon>ecological metagenomes</taxon>
    </lineage>
</organism>
<feature type="transmembrane region" description="Helical" evidence="5">
    <location>
        <begin position="187"/>
        <end position="207"/>
    </location>
</feature>
<feature type="transmembrane region" description="Helical" evidence="5">
    <location>
        <begin position="36"/>
        <end position="58"/>
    </location>
</feature>
<dbReference type="GO" id="GO:0016020">
    <property type="term" value="C:membrane"/>
    <property type="evidence" value="ECO:0007669"/>
    <property type="project" value="UniProtKB-SubCell"/>
</dbReference>
<proteinExistence type="predicted"/>
<dbReference type="GO" id="GO:0015108">
    <property type="term" value="F:chloride transmembrane transporter activity"/>
    <property type="evidence" value="ECO:0007669"/>
    <property type="project" value="InterPro"/>
</dbReference>
<feature type="transmembrane region" description="Helical" evidence="5">
    <location>
        <begin position="153"/>
        <end position="175"/>
    </location>
</feature>
<evidence type="ECO:0000256" key="3">
    <source>
        <dbReference type="ARBA" id="ARBA00022989"/>
    </source>
</evidence>
<evidence type="ECO:0000256" key="2">
    <source>
        <dbReference type="ARBA" id="ARBA00022692"/>
    </source>
</evidence>
<gene>
    <name evidence="6" type="ORF">UFOPK1939_00821</name>
</gene>
<dbReference type="InterPro" id="IPR001807">
    <property type="entry name" value="ClC"/>
</dbReference>
<reference evidence="6" key="1">
    <citation type="submission" date="2020-05" db="EMBL/GenBank/DDBJ databases">
        <authorList>
            <person name="Chiriac C."/>
            <person name="Salcher M."/>
            <person name="Ghai R."/>
            <person name="Kavagutti S V."/>
        </authorList>
    </citation>
    <scope>NUCLEOTIDE SEQUENCE</scope>
</reference>
<evidence type="ECO:0000256" key="4">
    <source>
        <dbReference type="ARBA" id="ARBA00023136"/>
    </source>
</evidence>
<sequence length="281" mass="27982">MVLGGVAAIGAIFGNPFVTGFVLLEFAAMGALPAMILIPAFVALAAGYLVQVGVGPLTGLGTHSLAVDGLASYTQVRVIDLVGALAIAVAAAAVALLARGVGVRVVVLARRYAVVALVATAVITSALALLVRSSSDASIDAVMFSGQEGMAEILTLTSVSTVLLVVVAKLIAYGFALGSGFRGGPIFPAVFLGVATATVLTLVFPSLSLTAMVVVGIAASTAAALKLPFTSALLALLIVAGAGMDIAPFAIIGAVVGLIVRLALDRTGLLDVPSREPAHQP</sequence>
<keyword evidence="4 5" id="KW-0472">Membrane</keyword>
<keyword evidence="2 5" id="KW-0812">Transmembrane</keyword>
<dbReference type="Pfam" id="PF00654">
    <property type="entry name" value="Voltage_CLC"/>
    <property type="match status" value="1"/>
</dbReference>
<comment type="subcellular location">
    <subcellularLocation>
        <location evidence="1">Membrane</location>
        <topology evidence="1">Multi-pass membrane protein</topology>
    </subcellularLocation>
</comment>
<feature type="transmembrane region" description="Helical" evidence="5">
    <location>
        <begin position="246"/>
        <end position="264"/>
    </location>
</feature>
<evidence type="ECO:0000256" key="1">
    <source>
        <dbReference type="ARBA" id="ARBA00004141"/>
    </source>
</evidence>
<dbReference type="InterPro" id="IPR014743">
    <property type="entry name" value="Cl-channel_core"/>
</dbReference>
<keyword evidence="3 5" id="KW-1133">Transmembrane helix</keyword>
<dbReference type="SUPFAM" id="SSF81340">
    <property type="entry name" value="Clc chloride channel"/>
    <property type="match status" value="1"/>
</dbReference>
<feature type="transmembrane region" description="Helical" evidence="5">
    <location>
        <begin position="112"/>
        <end position="133"/>
    </location>
</feature>